<dbReference type="InterPro" id="IPR004291">
    <property type="entry name" value="Transposase_IS66_central"/>
</dbReference>
<organism evidence="6 7">
    <name type="scientific">Legionella parisiensis</name>
    <dbReference type="NCBI Taxonomy" id="45071"/>
    <lineage>
        <taxon>Bacteria</taxon>
        <taxon>Pseudomonadati</taxon>
        <taxon>Pseudomonadota</taxon>
        <taxon>Gammaproteobacteria</taxon>
        <taxon>Legionellales</taxon>
        <taxon>Legionellaceae</taxon>
        <taxon>Legionella</taxon>
    </lineage>
</organism>
<evidence type="ECO:0000256" key="1">
    <source>
        <dbReference type="SAM" id="Coils"/>
    </source>
</evidence>
<dbReference type="AlphaFoldDB" id="A0A1E5JSQ4"/>
<feature type="coiled-coil region" evidence="1">
    <location>
        <begin position="26"/>
        <end position="53"/>
    </location>
</feature>
<dbReference type="NCBIfam" id="NF033517">
    <property type="entry name" value="transpos_IS66"/>
    <property type="match status" value="1"/>
</dbReference>
<dbReference type="PANTHER" id="PTHR33678:SF1">
    <property type="entry name" value="BLL1576 PROTEIN"/>
    <property type="match status" value="1"/>
</dbReference>
<evidence type="ECO:0000259" key="2">
    <source>
        <dbReference type="Pfam" id="PF03050"/>
    </source>
</evidence>
<dbReference type="PANTHER" id="PTHR33678">
    <property type="entry name" value="BLL1576 PROTEIN"/>
    <property type="match status" value="1"/>
</dbReference>
<reference evidence="6 7" key="1">
    <citation type="submission" date="2016-02" db="EMBL/GenBank/DDBJ databases">
        <title>Secondary metabolites in Legionella.</title>
        <authorList>
            <person name="Tobias N.J."/>
            <person name="Bode H.B."/>
        </authorList>
    </citation>
    <scope>NUCLEOTIDE SEQUENCE [LARGE SCALE GENOMIC DNA]</scope>
    <source>
        <strain evidence="6 7">DSM 19216</strain>
    </source>
</reference>
<dbReference type="Pfam" id="PF03050">
    <property type="entry name" value="DDE_Tnp_IS66"/>
    <property type="match status" value="1"/>
</dbReference>
<dbReference type="InterPro" id="IPR024463">
    <property type="entry name" value="Transposase_TnpC_homeodom"/>
</dbReference>
<evidence type="ECO:0000259" key="4">
    <source>
        <dbReference type="Pfam" id="PF13007"/>
    </source>
</evidence>
<dbReference type="InterPro" id="IPR052344">
    <property type="entry name" value="Transposase-related"/>
</dbReference>
<feature type="domain" description="Transposase IS66 zinc-finger binding" evidence="3">
    <location>
        <begin position="119"/>
        <end position="161"/>
    </location>
</feature>
<protein>
    <recommendedName>
        <fullName evidence="8">Transposase IS66 central domain-containing protein</fullName>
    </recommendedName>
</protein>
<dbReference type="EMBL" id="LSOG01000046">
    <property type="protein sequence ID" value="OEH47545.1"/>
    <property type="molecule type" value="Genomic_DNA"/>
</dbReference>
<feature type="domain" description="Transposase IS66 C-terminal" evidence="5">
    <location>
        <begin position="469"/>
        <end position="506"/>
    </location>
</feature>
<dbReference type="Pfam" id="PF13817">
    <property type="entry name" value="DDE_Tnp_IS66_C"/>
    <property type="match status" value="1"/>
</dbReference>
<sequence length="512" mass="59427">MKTPIEHSIFSSEFQEILAPFQIEEFQSLQQEAQEWKDKYHNLLEQLRLAKQQHFGRSSEAHIGQGELQFDEAESVETTELPQEENTVTVIYTRKKPVRRPLPAHLPRVIIEHDIPEEEKMCACGCMKERFGEEVTEQLEYIPAQLSVIAHVRPKYACRPCAEGVSMAPMPQLFLPKSMATPSLVAHTVISKYEDHLPLYRQEHIWQRLGIEMPRNTVCGWIMAAFEVCEPMGTALHEELIASNYLQVDETTMQVMDEPKRKNTSTSYMWVYTNHRPDKKVVLFDYQQTREARWPKQMLKDFKGYLQTDGYKGYDWVDDRPDIIHLGCFAHARRPFAQLVKLAKTTGKSHQAVAYIQKLYRIEKVARDKNHTHQQRYELRLQQAKPILGELKIWLDKTIKTTVPKSKLGEALFYMHHRWGELTAYLLDGALEIDNNLIENLIRPFALGRKNWMMAGSPRGAHAGALFYSLIATAKTNGLNPFNYLKHLFENIRSCKTSEDYKALLPFNIKQP</sequence>
<proteinExistence type="predicted"/>
<evidence type="ECO:0000313" key="6">
    <source>
        <dbReference type="EMBL" id="OEH47545.1"/>
    </source>
</evidence>
<dbReference type="Pfam" id="PF13007">
    <property type="entry name" value="LZ_Tnp_IS66"/>
    <property type="match status" value="1"/>
</dbReference>
<dbReference type="Proteomes" id="UP000095229">
    <property type="component" value="Unassembled WGS sequence"/>
</dbReference>
<keyword evidence="1" id="KW-0175">Coiled coil</keyword>
<keyword evidence="7" id="KW-1185">Reference proteome</keyword>
<dbReference type="Pfam" id="PF13005">
    <property type="entry name" value="zf-IS66"/>
    <property type="match status" value="1"/>
</dbReference>
<evidence type="ECO:0000259" key="5">
    <source>
        <dbReference type="Pfam" id="PF13817"/>
    </source>
</evidence>
<dbReference type="OrthoDB" id="9800877at2"/>
<dbReference type="InterPro" id="IPR024474">
    <property type="entry name" value="Znf_dom_IS66"/>
</dbReference>
<evidence type="ECO:0008006" key="8">
    <source>
        <dbReference type="Google" id="ProtNLM"/>
    </source>
</evidence>
<gene>
    <name evidence="6" type="ORF">lpari_01468</name>
</gene>
<dbReference type="STRING" id="45071.Lpar_0957"/>
<dbReference type="RefSeq" id="WP_065236069.1">
    <property type="nucleotide sequence ID" value="NZ_CAAAIE010000002.1"/>
</dbReference>
<accession>A0A1E5JSQ4</accession>
<feature type="domain" description="Transposase IS66 central" evidence="2">
    <location>
        <begin position="177"/>
        <end position="462"/>
    </location>
</feature>
<dbReference type="InterPro" id="IPR039552">
    <property type="entry name" value="IS66_C"/>
</dbReference>
<evidence type="ECO:0000313" key="7">
    <source>
        <dbReference type="Proteomes" id="UP000095229"/>
    </source>
</evidence>
<evidence type="ECO:0000259" key="3">
    <source>
        <dbReference type="Pfam" id="PF13005"/>
    </source>
</evidence>
<feature type="domain" description="Transposase TnpC homeodomain" evidence="4">
    <location>
        <begin position="43"/>
        <end position="111"/>
    </location>
</feature>
<name>A0A1E5JSQ4_9GAMM</name>
<comment type="caution">
    <text evidence="6">The sequence shown here is derived from an EMBL/GenBank/DDBJ whole genome shotgun (WGS) entry which is preliminary data.</text>
</comment>
<dbReference type="PATRIC" id="fig|45071.6.peg.1026"/>